<protein>
    <submittedName>
        <fullName evidence="1">Uncharacterized protein</fullName>
    </submittedName>
</protein>
<comment type="caution">
    <text evidence="1">The sequence shown here is derived from an EMBL/GenBank/DDBJ whole genome shotgun (WGS) entry which is preliminary data.</text>
</comment>
<organism evidence="1 2">
    <name type="scientific">Chaenocephalus aceratus</name>
    <name type="common">Blackfin icefish</name>
    <name type="synonym">Chaenichthys aceratus</name>
    <dbReference type="NCBI Taxonomy" id="36190"/>
    <lineage>
        <taxon>Eukaryota</taxon>
        <taxon>Metazoa</taxon>
        <taxon>Chordata</taxon>
        <taxon>Craniata</taxon>
        <taxon>Vertebrata</taxon>
        <taxon>Euteleostomi</taxon>
        <taxon>Actinopterygii</taxon>
        <taxon>Neopterygii</taxon>
        <taxon>Teleostei</taxon>
        <taxon>Neoteleostei</taxon>
        <taxon>Acanthomorphata</taxon>
        <taxon>Eupercaria</taxon>
        <taxon>Perciformes</taxon>
        <taxon>Notothenioidei</taxon>
        <taxon>Channichthyidae</taxon>
        <taxon>Chaenocephalus</taxon>
    </lineage>
</organism>
<keyword evidence="2" id="KW-1185">Reference proteome</keyword>
<dbReference type="EMBL" id="CM043793">
    <property type="protein sequence ID" value="KAI4820176.1"/>
    <property type="molecule type" value="Genomic_DNA"/>
</dbReference>
<gene>
    <name evidence="1" type="ORF">KUCAC02_028161</name>
</gene>
<dbReference type="Proteomes" id="UP001057452">
    <property type="component" value="Chromosome 9"/>
</dbReference>
<sequence length="99" mass="11411">MCADVVTEKAIKITKDDPFFFERALKGRALLPPPPAEHEYDALKHNMDVDWASFQRKPLFYLSSVDSLVDVISYRNMAKREELLNVVDLLNKNMLLADK</sequence>
<evidence type="ECO:0000313" key="2">
    <source>
        <dbReference type="Proteomes" id="UP001057452"/>
    </source>
</evidence>
<accession>A0ACB9X2T7</accession>
<proteinExistence type="predicted"/>
<reference evidence="1" key="1">
    <citation type="submission" date="2022-05" db="EMBL/GenBank/DDBJ databases">
        <title>Chromosome-level genome of Chaenocephalus aceratus.</title>
        <authorList>
            <person name="Park H."/>
        </authorList>
    </citation>
    <scope>NUCLEOTIDE SEQUENCE</scope>
    <source>
        <strain evidence="1">KU_202001</strain>
    </source>
</reference>
<name>A0ACB9X2T7_CHAAC</name>
<evidence type="ECO:0000313" key="1">
    <source>
        <dbReference type="EMBL" id="KAI4820176.1"/>
    </source>
</evidence>